<dbReference type="EMBL" id="AE015927">
    <property type="protein sequence ID" value="AAO34991.1"/>
    <property type="molecule type" value="Genomic_DNA"/>
</dbReference>
<dbReference type="STRING" id="212717.CTC_00354"/>
<name>Q898T8_CLOTE</name>
<dbReference type="Gene3D" id="3.40.1130.10">
    <property type="entry name" value="Glycerol-3-phosphate (1)-acyltransferase"/>
    <property type="match status" value="1"/>
</dbReference>
<evidence type="ECO:0000256" key="2">
    <source>
        <dbReference type="ARBA" id="ARBA00023315"/>
    </source>
</evidence>
<dbReference type="PANTHER" id="PTHR10434:SF40">
    <property type="entry name" value="1-ACYL-SN-GLYCEROL-3-PHOSPHATE ACYLTRANSFERASE"/>
    <property type="match status" value="1"/>
</dbReference>
<keyword evidence="1 4" id="KW-0808">Transferase</keyword>
<dbReference type="Proteomes" id="UP000001412">
    <property type="component" value="Chromosome"/>
</dbReference>
<evidence type="ECO:0000313" key="5">
    <source>
        <dbReference type="Proteomes" id="UP000001412"/>
    </source>
</evidence>
<dbReference type="AlphaFoldDB" id="Q898T8"/>
<keyword evidence="5" id="KW-1185">Reference proteome</keyword>
<dbReference type="SMART" id="SM00563">
    <property type="entry name" value="PlsC"/>
    <property type="match status" value="1"/>
</dbReference>
<dbReference type="GO" id="GO:0003841">
    <property type="term" value="F:1-acylglycerol-3-phosphate O-acyltransferase activity"/>
    <property type="evidence" value="ECO:0007669"/>
    <property type="project" value="UniProtKB-EC"/>
</dbReference>
<gene>
    <name evidence="4" type="ordered locus">CTC_00354</name>
</gene>
<accession>Q898T8</accession>
<protein>
    <submittedName>
        <fullName evidence="4">1-acyl-sn-glycerol-3-phosphate acyltransferase</fullName>
        <ecNumber evidence="4">2.3.1.51</ecNumber>
    </submittedName>
</protein>
<keyword evidence="2 4" id="KW-0012">Acyltransferase</keyword>
<dbReference type="KEGG" id="ctc:CTC_00354"/>
<dbReference type="PANTHER" id="PTHR10434">
    <property type="entry name" value="1-ACYL-SN-GLYCEROL-3-PHOSPHATE ACYLTRANSFERASE"/>
    <property type="match status" value="1"/>
</dbReference>
<proteinExistence type="predicted"/>
<dbReference type="InterPro" id="IPR002123">
    <property type="entry name" value="Plipid/glycerol_acylTrfase"/>
</dbReference>
<reference evidence="4 5" key="1">
    <citation type="journal article" date="2003" name="Proc. Natl. Acad. Sci. U.S.A.">
        <title>The genome sequence of Clostridium tetani, the causative agent of tetanus disease.</title>
        <authorList>
            <person name="Brueggemann H."/>
            <person name="Baumer S."/>
            <person name="Fricke W.F."/>
            <person name="Wiezer A."/>
            <person name="Liesegang H."/>
            <person name="Decker I."/>
            <person name="Herzberg C."/>
            <person name="Martinez-Arias R."/>
            <person name="Merkl R."/>
            <person name="Henne A."/>
            <person name="Gottschalk G."/>
        </authorList>
    </citation>
    <scope>NUCLEOTIDE SEQUENCE [LARGE SCALE GENOMIC DNA]</scope>
    <source>
        <strain evidence="5">Massachusetts / E88</strain>
    </source>
</reference>
<dbReference type="EC" id="2.3.1.51" evidence="4"/>
<evidence type="ECO:0000313" key="4">
    <source>
        <dbReference type="EMBL" id="AAO34991.1"/>
    </source>
</evidence>
<organism evidence="4 5">
    <name type="scientific">Clostridium tetani (strain Massachusetts / E88)</name>
    <dbReference type="NCBI Taxonomy" id="212717"/>
    <lineage>
        <taxon>Bacteria</taxon>
        <taxon>Bacillati</taxon>
        <taxon>Bacillota</taxon>
        <taxon>Clostridia</taxon>
        <taxon>Eubacteriales</taxon>
        <taxon>Clostridiaceae</taxon>
        <taxon>Clostridium</taxon>
    </lineage>
</organism>
<dbReference type="SUPFAM" id="SSF69593">
    <property type="entry name" value="Glycerol-3-phosphate (1)-acyltransferase"/>
    <property type="match status" value="1"/>
</dbReference>
<evidence type="ECO:0000259" key="3">
    <source>
        <dbReference type="SMART" id="SM00563"/>
    </source>
</evidence>
<dbReference type="GO" id="GO:0006654">
    <property type="term" value="P:phosphatidic acid biosynthetic process"/>
    <property type="evidence" value="ECO:0007669"/>
    <property type="project" value="TreeGrafter"/>
</dbReference>
<dbReference type="HOGENOM" id="CLU_027938_4_5_9"/>
<feature type="domain" description="Phospholipid/glycerol acyltransferase" evidence="3">
    <location>
        <begin position="55"/>
        <end position="168"/>
    </location>
</feature>
<evidence type="ECO:0000256" key="1">
    <source>
        <dbReference type="ARBA" id="ARBA00022679"/>
    </source>
</evidence>
<dbReference type="Pfam" id="PF01553">
    <property type="entry name" value="Acyltransferase"/>
    <property type="match status" value="1"/>
</dbReference>
<sequence>MEQFMISPKLAKLISYLPDSIVRKISKKILKRYLDEYANIKIEGLENLNDIKKPILFISNHLSNADALIIDDILKEQDITFVAGIKLSKNPLTNLGLKITKTITIKPNTADKEAISNIIKTLKGGNNVLIFPEGTRSRNGSLIEGKKGVILIQKLSKATVIPMSLTGTEKLLPINNKDMGAEKFNHSDIHVKIGKPLDDIPSRQKGENKHDYEEMVLEYFMKSIARLLPEEYQGVYKIN</sequence>
<dbReference type="CDD" id="cd07989">
    <property type="entry name" value="LPLAT_AGPAT-like"/>
    <property type="match status" value="1"/>
</dbReference>